<evidence type="ECO:0000313" key="1">
    <source>
        <dbReference type="EMBL" id="VUX56354.1"/>
    </source>
</evidence>
<protein>
    <submittedName>
        <fullName evidence="1">Uncharacterized protein</fullName>
    </submittedName>
</protein>
<proteinExistence type="predicted"/>
<gene>
    <name evidence="1" type="ORF">JTBM06_V1_670005</name>
</gene>
<dbReference type="AlphaFoldDB" id="A0A7D9H6V8"/>
<accession>A0A7D9H6V8</accession>
<dbReference type="EMBL" id="LR633967">
    <property type="protein sequence ID" value="VUX56354.1"/>
    <property type="molecule type" value="Genomic_DNA"/>
</dbReference>
<organism evidence="1">
    <name type="scientific">uncultured Woeseiaceae bacterium</name>
    <dbReference type="NCBI Taxonomy" id="1983305"/>
    <lineage>
        <taxon>Bacteria</taxon>
        <taxon>Pseudomonadati</taxon>
        <taxon>Pseudomonadota</taxon>
        <taxon>Gammaproteobacteria</taxon>
        <taxon>Woeseiales</taxon>
        <taxon>Woeseiaceae</taxon>
        <taxon>environmental samples</taxon>
    </lineage>
</organism>
<name>A0A7D9H6V8_9GAMM</name>
<sequence length="36" mass="4029">MPGARITDQLGASEARQAGFSWVFYYPLVLRVQNDA</sequence>
<reference evidence="1" key="1">
    <citation type="submission" date="2019-07" db="EMBL/GenBank/DDBJ databases">
        <authorList>
            <person name="Weber M."/>
            <person name="Kostadinov I."/>
            <person name="Kostadinov D I."/>
        </authorList>
    </citation>
    <scope>NUCLEOTIDE SEQUENCE</scope>
    <source>
        <strain evidence="1">Gfbio:sag-sample-m06:053724c1-46a9-4a36-b237-ea2bf867836b</strain>
    </source>
</reference>